<accession>A0ABU5R895</accession>
<dbReference type="Proteomes" id="UP001304298">
    <property type="component" value="Unassembled WGS sequence"/>
</dbReference>
<feature type="domain" description="Aminoglycoside phosphotransferase" evidence="1">
    <location>
        <begin position="29"/>
        <end position="256"/>
    </location>
</feature>
<evidence type="ECO:0000313" key="3">
    <source>
        <dbReference type="Proteomes" id="UP001304298"/>
    </source>
</evidence>
<dbReference type="Gene3D" id="3.90.1200.10">
    <property type="match status" value="1"/>
</dbReference>
<dbReference type="SUPFAM" id="SSF56112">
    <property type="entry name" value="Protein kinase-like (PK-like)"/>
    <property type="match status" value="1"/>
</dbReference>
<comment type="caution">
    <text evidence="2">The sequence shown here is derived from an EMBL/GenBank/DDBJ whole genome shotgun (WGS) entry which is preliminary data.</text>
</comment>
<proteinExistence type="predicted"/>
<name>A0ABU5R895_9PSEU</name>
<dbReference type="InterPro" id="IPR051678">
    <property type="entry name" value="AGP_Transferase"/>
</dbReference>
<dbReference type="PANTHER" id="PTHR21310">
    <property type="entry name" value="AMINOGLYCOSIDE PHOSPHOTRANSFERASE-RELATED-RELATED"/>
    <property type="match status" value="1"/>
</dbReference>
<dbReference type="EMBL" id="JAYFSI010000005">
    <property type="protein sequence ID" value="MEA5362446.1"/>
    <property type="molecule type" value="Genomic_DNA"/>
</dbReference>
<sequence length="296" mass="31957">MTGTELEITADLVRDLLRDQHPDLAGLAIREVAGGWGNQMWRLGDELSVRMQRMDPTPVLQLKERRWLPVLAPLLPLPVPTPVRSGAPSERFPKLWTVMTWVPGEPLDHGSISRGTHAADTLADFLRALHVPAPADAPAATDRGAHPRDCTGGFENFLQAVAPGDAADVQAVWDDAVAAPAWEGPPVWVHGDLHPANVVVSDGTLSGIVDFGDLFAGDPAWDLAAAWVLLPEGMAARFFARYARAEEATIRRARGLAALKSLFLMLMGQNGDRGFPGGKPHWGPVGRVVLDRVLRG</sequence>
<dbReference type="InterPro" id="IPR011009">
    <property type="entry name" value="Kinase-like_dom_sf"/>
</dbReference>
<gene>
    <name evidence="2" type="ORF">VA596_23105</name>
</gene>
<dbReference type="InterPro" id="IPR002575">
    <property type="entry name" value="Aminoglycoside_PTrfase"/>
</dbReference>
<reference evidence="2 3" key="1">
    <citation type="submission" date="2023-12" db="EMBL/GenBank/DDBJ databases">
        <title>Amycolatopsis sp. V23-08.</title>
        <authorList>
            <person name="Somphong A."/>
        </authorList>
    </citation>
    <scope>NUCLEOTIDE SEQUENCE [LARGE SCALE GENOMIC DNA]</scope>
    <source>
        <strain evidence="2 3">V23-08</strain>
    </source>
</reference>
<evidence type="ECO:0000259" key="1">
    <source>
        <dbReference type="Pfam" id="PF01636"/>
    </source>
</evidence>
<protein>
    <submittedName>
        <fullName evidence="2">Phosphotransferase</fullName>
    </submittedName>
</protein>
<evidence type="ECO:0000313" key="2">
    <source>
        <dbReference type="EMBL" id="MEA5362446.1"/>
    </source>
</evidence>
<dbReference type="RefSeq" id="WP_323329928.1">
    <property type="nucleotide sequence ID" value="NZ_JAYFSI010000005.1"/>
</dbReference>
<dbReference type="PANTHER" id="PTHR21310:SF42">
    <property type="entry name" value="BIFUNCTIONAL AAC_APH"/>
    <property type="match status" value="1"/>
</dbReference>
<keyword evidence="3" id="KW-1185">Reference proteome</keyword>
<dbReference type="Gene3D" id="3.30.200.20">
    <property type="entry name" value="Phosphorylase Kinase, domain 1"/>
    <property type="match status" value="1"/>
</dbReference>
<organism evidence="2 3">
    <name type="scientific">Amycolatopsis heterodermiae</name>
    <dbReference type="NCBI Taxonomy" id="3110235"/>
    <lineage>
        <taxon>Bacteria</taxon>
        <taxon>Bacillati</taxon>
        <taxon>Actinomycetota</taxon>
        <taxon>Actinomycetes</taxon>
        <taxon>Pseudonocardiales</taxon>
        <taxon>Pseudonocardiaceae</taxon>
        <taxon>Amycolatopsis</taxon>
    </lineage>
</organism>
<dbReference type="Pfam" id="PF01636">
    <property type="entry name" value="APH"/>
    <property type="match status" value="1"/>
</dbReference>